<name>A0A3P3U8A3_9BACL</name>
<dbReference type="Proteomes" id="UP000267017">
    <property type="component" value="Unassembled WGS sequence"/>
</dbReference>
<dbReference type="RefSeq" id="WP_128634180.1">
    <property type="nucleotide sequence ID" value="NZ_RRCN01000001.1"/>
</dbReference>
<dbReference type="EMBL" id="RRCN01000001">
    <property type="protein sequence ID" value="RRJ66394.1"/>
    <property type="molecule type" value="Genomic_DNA"/>
</dbReference>
<sequence>MAHQMGLNEKYYVCGHITIPVCFPTKSTSRKKALDYVSKILNEKTVSAIHGDIFTWKSSASYPLTASDVSIIWDKVLSEHEID</sequence>
<dbReference type="AlphaFoldDB" id="A0A3P3U8A3"/>
<protein>
    <submittedName>
        <fullName evidence="1">Uncharacterized protein</fullName>
    </submittedName>
</protein>
<reference evidence="1 2" key="1">
    <citation type="submission" date="2018-11" db="EMBL/GenBank/DDBJ databases">
        <title>Genome sequencing of Paenibacillus sp. KCOM 3021 (= ChDC PVNT-B20).</title>
        <authorList>
            <person name="Kook J.-K."/>
            <person name="Park S.-N."/>
            <person name="Lim Y.K."/>
        </authorList>
    </citation>
    <scope>NUCLEOTIDE SEQUENCE [LARGE SCALE GENOMIC DNA]</scope>
    <source>
        <strain evidence="1 2">KCOM 3021</strain>
    </source>
</reference>
<dbReference type="OrthoDB" id="9982315at2"/>
<keyword evidence="2" id="KW-1185">Reference proteome</keyword>
<gene>
    <name evidence="1" type="ORF">EHV15_28340</name>
</gene>
<accession>A0A3P3U8A3</accession>
<organism evidence="1 2">
    <name type="scientific">Paenibacillus oralis</name>
    <dbReference type="NCBI Taxonomy" id="2490856"/>
    <lineage>
        <taxon>Bacteria</taxon>
        <taxon>Bacillati</taxon>
        <taxon>Bacillota</taxon>
        <taxon>Bacilli</taxon>
        <taxon>Bacillales</taxon>
        <taxon>Paenibacillaceae</taxon>
        <taxon>Paenibacillus</taxon>
    </lineage>
</organism>
<evidence type="ECO:0000313" key="2">
    <source>
        <dbReference type="Proteomes" id="UP000267017"/>
    </source>
</evidence>
<comment type="caution">
    <text evidence="1">The sequence shown here is derived from an EMBL/GenBank/DDBJ whole genome shotgun (WGS) entry which is preliminary data.</text>
</comment>
<evidence type="ECO:0000313" key="1">
    <source>
        <dbReference type="EMBL" id="RRJ66394.1"/>
    </source>
</evidence>
<proteinExistence type="predicted"/>